<protein>
    <submittedName>
        <fullName evidence="2">Ferritin-like fold-containing protein</fullName>
    </submittedName>
</protein>
<dbReference type="InterPro" id="IPR059125">
    <property type="entry name" value="Ferritin_actino"/>
</dbReference>
<sequence>MPFSWFRRRRLVLDAPRLRPRRERKPGVAADLAAIAPDLRPFLGLSASVELSAFEQLSGLVADAPSYSAKESIGQAAANALGRHRRLVAELRRFDGDPEVELREHLPRVAELDAVSAGHDWVERVLSAHLCGALLEDFFAELAQGVDAGGIKDLPAIFAVDPADRHALQSILKEHIDGDHRLAARLAMWGRRLVGDALLLTRSGLRLTGDIDADDAHTAALYAEIVAAHTRRMDALGLTA</sequence>
<gene>
    <name evidence="2" type="ORF">ACFOYW_00695</name>
</gene>
<dbReference type="RefSeq" id="WP_390226630.1">
    <property type="nucleotide sequence ID" value="NZ_JBHSCN010000002.1"/>
</dbReference>
<feature type="domain" description="Ferritin-like" evidence="1">
    <location>
        <begin position="43"/>
        <end position="199"/>
    </location>
</feature>
<keyword evidence="3" id="KW-1185">Reference proteome</keyword>
<proteinExistence type="predicted"/>
<organism evidence="2 3">
    <name type="scientific">Gryllotalpicola reticulitermitis</name>
    <dbReference type="NCBI Taxonomy" id="1184153"/>
    <lineage>
        <taxon>Bacteria</taxon>
        <taxon>Bacillati</taxon>
        <taxon>Actinomycetota</taxon>
        <taxon>Actinomycetes</taxon>
        <taxon>Micrococcales</taxon>
        <taxon>Microbacteriaceae</taxon>
        <taxon>Gryllotalpicola</taxon>
    </lineage>
</organism>
<dbReference type="Pfam" id="PF13794">
    <property type="entry name" value="MiaE_2"/>
    <property type="match status" value="1"/>
</dbReference>
<dbReference type="Gene3D" id="1.20.1260.10">
    <property type="match status" value="1"/>
</dbReference>
<name>A0ABV8Q2D5_9MICO</name>
<accession>A0ABV8Q2D5</accession>
<evidence type="ECO:0000313" key="3">
    <source>
        <dbReference type="Proteomes" id="UP001595900"/>
    </source>
</evidence>
<evidence type="ECO:0000313" key="2">
    <source>
        <dbReference type="EMBL" id="MFC4241873.1"/>
    </source>
</evidence>
<dbReference type="EMBL" id="JBHSCN010000002">
    <property type="protein sequence ID" value="MFC4241873.1"/>
    <property type="molecule type" value="Genomic_DNA"/>
</dbReference>
<comment type="caution">
    <text evidence="2">The sequence shown here is derived from an EMBL/GenBank/DDBJ whole genome shotgun (WGS) entry which is preliminary data.</text>
</comment>
<dbReference type="Proteomes" id="UP001595900">
    <property type="component" value="Unassembled WGS sequence"/>
</dbReference>
<evidence type="ECO:0000259" key="1">
    <source>
        <dbReference type="Pfam" id="PF13794"/>
    </source>
</evidence>
<dbReference type="InterPro" id="IPR012347">
    <property type="entry name" value="Ferritin-like"/>
</dbReference>
<reference evidence="3" key="1">
    <citation type="journal article" date="2019" name="Int. J. Syst. Evol. Microbiol.">
        <title>The Global Catalogue of Microorganisms (GCM) 10K type strain sequencing project: providing services to taxonomists for standard genome sequencing and annotation.</title>
        <authorList>
            <consortium name="The Broad Institute Genomics Platform"/>
            <consortium name="The Broad Institute Genome Sequencing Center for Infectious Disease"/>
            <person name="Wu L."/>
            <person name="Ma J."/>
        </authorList>
    </citation>
    <scope>NUCLEOTIDE SEQUENCE [LARGE SCALE GENOMIC DNA]</scope>
    <source>
        <strain evidence="3">CGMCC 1.10363</strain>
    </source>
</reference>